<dbReference type="Pfam" id="PF01150">
    <property type="entry name" value="GDA1_CD39"/>
    <property type="match status" value="1"/>
</dbReference>
<dbReference type="GO" id="GO:0017111">
    <property type="term" value="F:ribonucleoside triphosphate phosphatase activity"/>
    <property type="evidence" value="ECO:0007669"/>
    <property type="project" value="TreeGrafter"/>
</dbReference>
<dbReference type="InterPro" id="IPR000407">
    <property type="entry name" value="GDA1_CD39_NTPase"/>
</dbReference>
<dbReference type="GO" id="GO:0016020">
    <property type="term" value="C:membrane"/>
    <property type="evidence" value="ECO:0007669"/>
    <property type="project" value="TreeGrafter"/>
</dbReference>
<reference evidence="6" key="1">
    <citation type="submission" date="2022-06" db="EMBL/GenBank/DDBJ databases">
        <authorList>
            <consortium name="SYNGENTA / RWTH Aachen University"/>
        </authorList>
    </citation>
    <scope>NUCLEOTIDE SEQUENCE</scope>
</reference>
<keyword evidence="4" id="KW-0067">ATP-binding</keyword>
<organism evidence="6 7">
    <name type="scientific">Phakopsora pachyrhizi</name>
    <name type="common">Asian soybean rust disease fungus</name>
    <dbReference type="NCBI Taxonomy" id="170000"/>
    <lineage>
        <taxon>Eukaryota</taxon>
        <taxon>Fungi</taxon>
        <taxon>Dikarya</taxon>
        <taxon>Basidiomycota</taxon>
        <taxon>Pucciniomycotina</taxon>
        <taxon>Pucciniomycetes</taxon>
        <taxon>Pucciniales</taxon>
        <taxon>Phakopsoraceae</taxon>
        <taxon>Phakopsora</taxon>
    </lineage>
</organism>
<feature type="compositionally biased region" description="Polar residues" evidence="5">
    <location>
        <begin position="8"/>
        <end position="29"/>
    </location>
</feature>
<gene>
    <name evidence="6" type="ORF">PPACK8108_LOCUS3749</name>
</gene>
<evidence type="ECO:0000313" key="6">
    <source>
        <dbReference type="EMBL" id="CAH7669174.1"/>
    </source>
</evidence>
<evidence type="ECO:0000313" key="7">
    <source>
        <dbReference type="Proteomes" id="UP001153365"/>
    </source>
</evidence>
<dbReference type="PANTHER" id="PTHR11782">
    <property type="entry name" value="ADENOSINE/GUANOSINE DIPHOSPHATASE"/>
    <property type="match status" value="1"/>
</dbReference>
<dbReference type="AlphaFoldDB" id="A0AAV0AND1"/>
<feature type="region of interest" description="Disordered" evidence="5">
    <location>
        <begin position="1"/>
        <end position="29"/>
    </location>
</feature>
<name>A0AAV0AND1_PHAPC</name>
<dbReference type="Proteomes" id="UP001153365">
    <property type="component" value="Unassembled WGS sequence"/>
</dbReference>
<dbReference type="GO" id="GO:0046036">
    <property type="term" value="P:CTP metabolic process"/>
    <property type="evidence" value="ECO:0007669"/>
    <property type="project" value="TreeGrafter"/>
</dbReference>
<dbReference type="GO" id="GO:0006256">
    <property type="term" value="P:UDP catabolic process"/>
    <property type="evidence" value="ECO:0007669"/>
    <property type="project" value="TreeGrafter"/>
</dbReference>
<feature type="binding site" evidence="4">
    <location>
        <begin position="81"/>
        <end position="85"/>
    </location>
    <ligand>
        <name>ATP</name>
        <dbReference type="ChEBI" id="CHEBI:30616"/>
    </ligand>
</feature>
<accession>A0AAV0AND1</accession>
<dbReference type="Gene3D" id="3.30.420.540">
    <property type="match status" value="1"/>
</dbReference>
<dbReference type="GO" id="GO:0004382">
    <property type="term" value="F:GDP phosphatase activity"/>
    <property type="evidence" value="ECO:0007669"/>
    <property type="project" value="TreeGrafter"/>
</dbReference>
<evidence type="ECO:0000256" key="1">
    <source>
        <dbReference type="ARBA" id="ARBA00009283"/>
    </source>
</evidence>
<evidence type="ECO:0000256" key="4">
    <source>
        <dbReference type="PIRSR" id="PIRSR600407-2"/>
    </source>
</evidence>
<protein>
    <submittedName>
        <fullName evidence="6">Nucleoside phosphatase family-domain-containing protein</fullName>
    </submittedName>
</protein>
<evidence type="ECO:0000256" key="2">
    <source>
        <dbReference type="ARBA" id="ARBA00022801"/>
    </source>
</evidence>
<evidence type="ECO:0000256" key="3">
    <source>
        <dbReference type="PIRSR" id="PIRSR600407-1"/>
    </source>
</evidence>
<dbReference type="PANTHER" id="PTHR11782:SF121">
    <property type="entry name" value="NUCLEOSIDE-DIPHOSPHATASE MIG-23"/>
    <property type="match status" value="1"/>
</dbReference>
<keyword evidence="7" id="KW-1185">Reference proteome</keyword>
<evidence type="ECO:0000256" key="5">
    <source>
        <dbReference type="SAM" id="MobiDB-lite"/>
    </source>
</evidence>
<dbReference type="GO" id="GO:0005794">
    <property type="term" value="C:Golgi apparatus"/>
    <property type="evidence" value="ECO:0007669"/>
    <property type="project" value="TreeGrafter"/>
</dbReference>
<sequence>MSQEKIKITTHSDLPTSNSRYETGSTETARSDTQTYLLPDFQKNAEGGFGWIAVNYLIVGFDKHGKDCKLASTYGFLDMGGASTQIAFEPSAVERICHAENLTKLGLKLLDKTDVVPSVFITTWLGYGTTPGS</sequence>
<proteinExistence type="inferred from homology"/>
<comment type="similarity">
    <text evidence="1">Belongs to the GDA1/CD39 NTPase family.</text>
</comment>
<dbReference type="EMBL" id="CALTRL010000666">
    <property type="protein sequence ID" value="CAH7669174.1"/>
    <property type="molecule type" value="Genomic_DNA"/>
</dbReference>
<comment type="caution">
    <text evidence="6">The sequence shown here is derived from an EMBL/GenBank/DDBJ whole genome shotgun (WGS) entry which is preliminary data.</text>
</comment>
<feature type="active site" description="Proton acceptor" evidence="3">
    <location>
        <position position="46"/>
    </location>
</feature>
<dbReference type="GO" id="GO:0005524">
    <property type="term" value="F:ATP binding"/>
    <property type="evidence" value="ECO:0007669"/>
    <property type="project" value="UniProtKB-KW"/>
</dbReference>
<dbReference type="GO" id="GO:0045134">
    <property type="term" value="F:UDP phosphatase activity"/>
    <property type="evidence" value="ECO:0007669"/>
    <property type="project" value="TreeGrafter"/>
</dbReference>
<keyword evidence="2" id="KW-0378">Hydrolase</keyword>
<keyword evidence="4" id="KW-0547">Nucleotide-binding</keyword>